<dbReference type="InterPro" id="IPR036426">
    <property type="entry name" value="Bulb-type_lectin_dom_sf"/>
</dbReference>
<reference evidence="5" key="1">
    <citation type="submission" date="2019-10" db="EMBL/GenBank/DDBJ databases">
        <authorList>
            <person name="Zhang R."/>
            <person name="Pan Y."/>
            <person name="Wang J."/>
            <person name="Ma R."/>
            <person name="Yu S."/>
        </authorList>
    </citation>
    <scope>NUCLEOTIDE SEQUENCE</scope>
    <source>
        <strain evidence="5">LA-IB0</strain>
        <tissue evidence="5">Leaf</tissue>
    </source>
</reference>
<keyword evidence="6" id="KW-1185">Reference proteome</keyword>
<dbReference type="InterPro" id="IPR001480">
    <property type="entry name" value="Bulb-type_lectin_dom"/>
</dbReference>
<dbReference type="SMART" id="SM00108">
    <property type="entry name" value="B_lectin"/>
    <property type="match status" value="1"/>
</dbReference>
<name>A0AAV6WBB7_9LAMI</name>
<dbReference type="PANTHER" id="PTHR32444">
    <property type="entry name" value="BULB-TYPE LECTIN DOMAIN-CONTAINING PROTEIN"/>
    <property type="match status" value="1"/>
</dbReference>
<dbReference type="GO" id="GO:0048544">
    <property type="term" value="P:recognition of pollen"/>
    <property type="evidence" value="ECO:0007669"/>
    <property type="project" value="InterPro"/>
</dbReference>
<keyword evidence="2" id="KW-1015">Disulfide bond</keyword>
<keyword evidence="1" id="KW-0732">Signal</keyword>
<gene>
    <name evidence="5" type="ORF">BUALT_Bualt18G0057400</name>
</gene>
<feature type="domain" description="Bulb-type lectin" evidence="4">
    <location>
        <begin position="1"/>
        <end position="100"/>
    </location>
</feature>
<evidence type="ECO:0000313" key="6">
    <source>
        <dbReference type="Proteomes" id="UP000826271"/>
    </source>
</evidence>
<dbReference type="PANTHER" id="PTHR32444:SF118">
    <property type="entry name" value="OS09G0551150 PROTEIN"/>
    <property type="match status" value="1"/>
</dbReference>
<organism evidence="5 6">
    <name type="scientific">Buddleja alternifolia</name>
    <dbReference type="NCBI Taxonomy" id="168488"/>
    <lineage>
        <taxon>Eukaryota</taxon>
        <taxon>Viridiplantae</taxon>
        <taxon>Streptophyta</taxon>
        <taxon>Embryophyta</taxon>
        <taxon>Tracheophyta</taxon>
        <taxon>Spermatophyta</taxon>
        <taxon>Magnoliopsida</taxon>
        <taxon>eudicotyledons</taxon>
        <taxon>Gunneridae</taxon>
        <taxon>Pentapetalae</taxon>
        <taxon>asterids</taxon>
        <taxon>lamiids</taxon>
        <taxon>Lamiales</taxon>
        <taxon>Scrophulariaceae</taxon>
        <taxon>Buddlejeae</taxon>
        <taxon>Buddleja</taxon>
    </lineage>
</organism>
<dbReference type="EMBL" id="WHWC01000018">
    <property type="protein sequence ID" value="KAG8364999.1"/>
    <property type="molecule type" value="Genomic_DNA"/>
</dbReference>
<keyword evidence="3" id="KW-0325">Glycoprotein</keyword>
<dbReference type="SUPFAM" id="SSF51110">
    <property type="entry name" value="alpha-D-mannose-specific plant lectins"/>
    <property type="match status" value="1"/>
</dbReference>
<sequence length="289" mass="32364">MFEMGFFYPGTSIRGFLGIWYKSTPDVVAWVANRNYTITDSQGVFLSIARNGTLVISRGGGIIRSSNSSGSASNSYLQLLDTGNLVVIDNANKTSYIWQSFDYPSDTRLPGMYMVDNPGTGQDKYSTSWRNPDDTSPGDFMYKIQNQGLAEVVILRGGMTRYRTGPWNGHYLSGTPSTGRVFRPNLVFKKDVLISIIEPYNSSAIARVTMEQAGLIQRYTMNDRRDKWNLVCTLPRDLCDYYAQCGPNGVCGIENELICECLKGFAPGEKWDWDWSDGCTSIRPLNCEN</sequence>
<dbReference type="InterPro" id="IPR000858">
    <property type="entry name" value="S_locus_glycoprot_dom"/>
</dbReference>
<protein>
    <recommendedName>
        <fullName evidence="4">Bulb-type lectin domain-containing protein</fullName>
    </recommendedName>
</protein>
<accession>A0AAV6WBB7</accession>
<dbReference type="PROSITE" id="PS50927">
    <property type="entry name" value="BULB_LECTIN"/>
    <property type="match status" value="1"/>
</dbReference>
<evidence type="ECO:0000259" key="4">
    <source>
        <dbReference type="PROSITE" id="PS50927"/>
    </source>
</evidence>
<dbReference type="CDD" id="cd00028">
    <property type="entry name" value="B_lectin"/>
    <property type="match status" value="1"/>
</dbReference>
<evidence type="ECO:0000256" key="1">
    <source>
        <dbReference type="ARBA" id="ARBA00022729"/>
    </source>
</evidence>
<evidence type="ECO:0000313" key="5">
    <source>
        <dbReference type="EMBL" id="KAG8364999.1"/>
    </source>
</evidence>
<dbReference type="Gene3D" id="2.90.10.10">
    <property type="entry name" value="Bulb-type lectin domain"/>
    <property type="match status" value="1"/>
</dbReference>
<dbReference type="Pfam" id="PF00954">
    <property type="entry name" value="S_locus_glycop"/>
    <property type="match status" value="1"/>
</dbReference>
<evidence type="ECO:0000256" key="2">
    <source>
        <dbReference type="ARBA" id="ARBA00023157"/>
    </source>
</evidence>
<dbReference type="Proteomes" id="UP000826271">
    <property type="component" value="Unassembled WGS sequence"/>
</dbReference>
<comment type="caution">
    <text evidence="5">The sequence shown here is derived from an EMBL/GenBank/DDBJ whole genome shotgun (WGS) entry which is preliminary data.</text>
</comment>
<dbReference type="Pfam" id="PF01453">
    <property type="entry name" value="B_lectin"/>
    <property type="match status" value="1"/>
</dbReference>
<proteinExistence type="predicted"/>
<evidence type="ECO:0000256" key="3">
    <source>
        <dbReference type="ARBA" id="ARBA00023180"/>
    </source>
</evidence>
<dbReference type="AlphaFoldDB" id="A0AAV6WBB7"/>